<accession>A0ABU6G868</accession>
<organism evidence="1 2">
    <name type="scientific">Paenibacillus alba</name>
    <dbReference type="NCBI Taxonomy" id="1197127"/>
    <lineage>
        <taxon>Bacteria</taxon>
        <taxon>Bacillati</taxon>
        <taxon>Bacillota</taxon>
        <taxon>Bacilli</taxon>
        <taxon>Bacillales</taxon>
        <taxon>Paenibacillaceae</taxon>
        <taxon>Paenibacillus</taxon>
    </lineage>
</organism>
<comment type="caution">
    <text evidence="1">The sequence shown here is derived from an EMBL/GenBank/DDBJ whole genome shotgun (WGS) entry which is preliminary data.</text>
</comment>
<reference evidence="1 2" key="1">
    <citation type="submission" date="2023-03" db="EMBL/GenBank/DDBJ databases">
        <title>Bacillus Genome Sequencing.</title>
        <authorList>
            <person name="Dunlap C."/>
        </authorList>
    </citation>
    <scope>NUCLEOTIDE SEQUENCE [LARGE SCALE GENOMIC DNA]</scope>
    <source>
        <strain evidence="1 2">BD-533</strain>
    </source>
</reference>
<dbReference type="PROSITE" id="PS51273">
    <property type="entry name" value="GATASE_TYPE_1"/>
    <property type="match status" value="1"/>
</dbReference>
<keyword evidence="1" id="KW-0378">Hydrolase</keyword>
<dbReference type="PANTHER" id="PTHR43235">
    <property type="entry name" value="GLUTAMINE AMIDOTRANSFERASE PB2B2.05-RELATED"/>
    <property type="match status" value="1"/>
</dbReference>
<dbReference type="EMBL" id="JARLKY010000043">
    <property type="protein sequence ID" value="MEC0228939.1"/>
    <property type="molecule type" value="Genomic_DNA"/>
</dbReference>
<dbReference type="RefSeq" id="WP_326073101.1">
    <property type="nucleotide sequence ID" value="NZ_JARLKY010000043.1"/>
</dbReference>
<name>A0ABU6G868_9BACL</name>
<gene>
    <name evidence="1" type="ORF">P4I72_17565</name>
</gene>
<proteinExistence type="predicted"/>
<dbReference type="CDD" id="cd01745">
    <property type="entry name" value="GATase1_2"/>
    <property type="match status" value="1"/>
</dbReference>
<dbReference type="InterPro" id="IPR029062">
    <property type="entry name" value="Class_I_gatase-like"/>
</dbReference>
<dbReference type="Proteomes" id="UP001338137">
    <property type="component" value="Unassembled WGS sequence"/>
</dbReference>
<dbReference type="PANTHER" id="PTHR43235:SF1">
    <property type="entry name" value="GLUTAMINE AMIDOTRANSFERASE PB2B2.05-RELATED"/>
    <property type="match status" value="1"/>
</dbReference>
<dbReference type="Pfam" id="PF07722">
    <property type="entry name" value="Peptidase_C26"/>
    <property type="match status" value="1"/>
</dbReference>
<evidence type="ECO:0000313" key="2">
    <source>
        <dbReference type="Proteomes" id="UP001338137"/>
    </source>
</evidence>
<keyword evidence="2" id="KW-1185">Reference proteome</keyword>
<evidence type="ECO:0000313" key="1">
    <source>
        <dbReference type="EMBL" id="MEC0228939.1"/>
    </source>
</evidence>
<dbReference type="Gene3D" id="3.40.50.880">
    <property type="match status" value="1"/>
</dbReference>
<dbReference type="InterPro" id="IPR011697">
    <property type="entry name" value="Peptidase_C26"/>
</dbReference>
<dbReference type="InterPro" id="IPR044668">
    <property type="entry name" value="PuuD-like"/>
</dbReference>
<sequence>MTLWMPDNKQEEGIRLKPVIGITSTIVKLHEYSEGVYVHKDYHRSIEASGGLPIVLPLTSFETYKQLVELCDGILFTGGEDVDPANYGECPVAELGVTFAERDQIELEAIRYTLAADKPILAICRGMQVLNVARGGTLYQDLPSQYAPTLAHVQRGIPRNKDSHEVHLAANSYLERMFGRNRVRVNSLHHQAIRTIGSDLIVTANSPDGVVEGLEDPNLAFAIGVQWHPESLFEDDRWTKLLFEEFIAQSTKWAVAKSAPV</sequence>
<protein>
    <submittedName>
        <fullName evidence="1">Gamma-glutamyl-gamma-aminobutyrate hydrolase family protein</fullName>
    </submittedName>
</protein>
<dbReference type="SUPFAM" id="SSF52317">
    <property type="entry name" value="Class I glutamine amidotransferase-like"/>
    <property type="match status" value="1"/>
</dbReference>
<dbReference type="GO" id="GO:0016787">
    <property type="term" value="F:hydrolase activity"/>
    <property type="evidence" value="ECO:0007669"/>
    <property type="project" value="UniProtKB-KW"/>
</dbReference>